<dbReference type="Gene3D" id="3.10.129.10">
    <property type="entry name" value="Hotdog Thioesterase"/>
    <property type="match status" value="1"/>
</dbReference>
<dbReference type="Proteomes" id="UP000054018">
    <property type="component" value="Unassembled WGS sequence"/>
</dbReference>
<organism evidence="4 5">
    <name type="scientific">Pisolithus microcarpus 441</name>
    <dbReference type="NCBI Taxonomy" id="765257"/>
    <lineage>
        <taxon>Eukaryota</taxon>
        <taxon>Fungi</taxon>
        <taxon>Dikarya</taxon>
        <taxon>Basidiomycota</taxon>
        <taxon>Agaricomycotina</taxon>
        <taxon>Agaricomycetes</taxon>
        <taxon>Agaricomycetidae</taxon>
        <taxon>Boletales</taxon>
        <taxon>Sclerodermatineae</taxon>
        <taxon>Pisolithaceae</taxon>
        <taxon>Pisolithus</taxon>
    </lineage>
</organism>
<evidence type="ECO:0000313" key="4">
    <source>
        <dbReference type="EMBL" id="KIK29034.1"/>
    </source>
</evidence>
<dbReference type="InterPro" id="IPR006683">
    <property type="entry name" value="Thioestr_dom"/>
</dbReference>
<protein>
    <recommendedName>
        <fullName evidence="3">Thioesterase domain-containing protein</fullName>
    </recommendedName>
</protein>
<dbReference type="PANTHER" id="PTHR21660:SF1">
    <property type="entry name" value="ACYL-COENZYME A THIOESTERASE 13"/>
    <property type="match status" value="1"/>
</dbReference>
<keyword evidence="2" id="KW-0378">Hydrolase</keyword>
<evidence type="ECO:0000256" key="2">
    <source>
        <dbReference type="ARBA" id="ARBA00022801"/>
    </source>
</evidence>
<dbReference type="CDD" id="cd03443">
    <property type="entry name" value="PaaI_thioesterase"/>
    <property type="match status" value="1"/>
</dbReference>
<reference evidence="4 5" key="1">
    <citation type="submission" date="2014-04" db="EMBL/GenBank/DDBJ databases">
        <authorList>
            <consortium name="DOE Joint Genome Institute"/>
            <person name="Kuo A."/>
            <person name="Kohler A."/>
            <person name="Costa M.D."/>
            <person name="Nagy L.G."/>
            <person name="Floudas D."/>
            <person name="Copeland A."/>
            <person name="Barry K.W."/>
            <person name="Cichocki N."/>
            <person name="Veneault-Fourrey C."/>
            <person name="LaButti K."/>
            <person name="Lindquist E.A."/>
            <person name="Lipzen A."/>
            <person name="Lundell T."/>
            <person name="Morin E."/>
            <person name="Murat C."/>
            <person name="Sun H."/>
            <person name="Tunlid A."/>
            <person name="Henrissat B."/>
            <person name="Grigoriev I.V."/>
            <person name="Hibbett D.S."/>
            <person name="Martin F."/>
            <person name="Nordberg H.P."/>
            <person name="Cantor M.N."/>
            <person name="Hua S.X."/>
        </authorList>
    </citation>
    <scope>NUCLEOTIDE SEQUENCE [LARGE SCALE GENOMIC DNA]</scope>
    <source>
        <strain evidence="4 5">441</strain>
    </source>
</reference>
<dbReference type="HOGENOM" id="CLU_085799_2_0_1"/>
<gene>
    <name evidence="4" type="ORF">PISMIDRAFT_27080</name>
</gene>
<dbReference type="AlphaFoldDB" id="A0A0C9ZSR6"/>
<comment type="similarity">
    <text evidence="1">Belongs to the thioesterase PaaI family.</text>
</comment>
<accession>A0A0C9ZSR6</accession>
<proteinExistence type="inferred from homology"/>
<dbReference type="OrthoDB" id="2831072at2759"/>
<dbReference type="EMBL" id="KN833690">
    <property type="protein sequence ID" value="KIK29034.1"/>
    <property type="molecule type" value="Genomic_DNA"/>
</dbReference>
<dbReference type="InterPro" id="IPR029069">
    <property type="entry name" value="HotDog_dom_sf"/>
</dbReference>
<dbReference type="STRING" id="765257.A0A0C9ZSR6"/>
<dbReference type="InterPro" id="IPR039298">
    <property type="entry name" value="ACOT13"/>
</dbReference>
<evidence type="ECO:0000313" key="5">
    <source>
        <dbReference type="Proteomes" id="UP000054018"/>
    </source>
</evidence>
<sequence length="184" mass="19676">MYNSKNLELPPGAIEEVTGNASRATKELVALWLLYIRSAGGGFGVRTGKSLKLVEISILPKVDEPKRQEARVVLEMTVTEDMLNLAGNLHGACITYIVDICSTLPIIAILHAQGGSGDPGVSQQIDTTFHAPATLGDKLKLITTSTTVGGRTASARIDLWDTTHHRLVASGTQIKMEASRTAKL</sequence>
<name>A0A0C9ZSR6_9AGAM</name>
<dbReference type="Pfam" id="PF03061">
    <property type="entry name" value="4HBT"/>
    <property type="match status" value="1"/>
</dbReference>
<dbReference type="PANTHER" id="PTHR21660">
    <property type="entry name" value="THIOESTERASE SUPERFAMILY MEMBER-RELATED"/>
    <property type="match status" value="1"/>
</dbReference>
<feature type="domain" description="Thioesterase" evidence="3">
    <location>
        <begin position="87"/>
        <end position="164"/>
    </location>
</feature>
<reference evidence="5" key="2">
    <citation type="submission" date="2015-01" db="EMBL/GenBank/DDBJ databases">
        <title>Evolutionary Origins and Diversification of the Mycorrhizal Mutualists.</title>
        <authorList>
            <consortium name="DOE Joint Genome Institute"/>
            <consortium name="Mycorrhizal Genomics Consortium"/>
            <person name="Kohler A."/>
            <person name="Kuo A."/>
            <person name="Nagy L.G."/>
            <person name="Floudas D."/>
            <person name="Copeland A."/>
            <person name="Barry K.W."/>
            <person name="Cichocki N."/>
            <person name="Veneault-Fourrey C."/>
            <person name="LaButti K."/>
            <person name="Lindquist E.A."/>
            <person name="Lipzen A."/>
            <person name="Lundell T."/>
            <person name="Morin E."/>
            <person name="Murat C."/>
            <person name="Riley R."/>
            <person name="Ohm R."/>
            <person name="Sun H."/>
            <person name="Tunlid A."/>
            <person name="Henrissat B."/>
            <person name="Grigoriev I.V."/>
            <person name="Hibbett D.S."/>
            <person name="Martin F."/>
        </authorList>
    </citation>
    <scope>NUCLEOTIDE SEQUENCE [LARGE SCALE GENOMIC DNA]</scope>
    <source>
        <strain evidence="5">441</strain>
    </source>
</reference>
<keyword evidence="5" id="KW-1185">Reference proteome</keyword>
<evidence type="ECO:0000256" key="1">
    <source>
        <dbReference type="ARBA" id="ARBA00008324"/>
    </source>
</evidence>
<evidence type="ECO:0000259" key="3">
    <source>
        <dbReference type="Pfam" id="PF03061"/>
    </source>
</evidence>
<dbReference type="SUPFAM" id="SSF54637">
    <property type="entry name" value="Thioesterase/thiol ester dehydrase-isomerase"/>
    <property type="match status" value="1"/>
</dbReference>
<dbReference type="GO" id="GO:0047617">
    <property type="term" value="F:fatty acyl-CoA hydrolase activity"/>
    <property type="evidence" value="ECO:0007669"/>
    <property type="project" value="InterPro"/>
</dbReference>